<dbReference type="Pfam" id="PF11219">
    <property type="entry name" value="DUF3014"/>
    <property type="match status" value="1"/>
</dbReference>
<dbReference type="InterPro" id="IPR021382">
    <property type="entry name" value="DUF3014"/>
</dbReference>
<accession>A0A1J5U1S7</accession>
<sequence length="271" mass="30191">MDKKMLFVIATLVLLGGAYASYLFWQYNHPKPEIVQATRTPPPPPAVPPPVVASQVNETLPPPALPPLPLLAKSDSFVIDALAYLVNDKNLMKLFHTEQVIHNMVATIDSLPQQRVPANIMPFAPVAGHFAAAGAEDNLTVSSRNAARYIPYVKIAEAVDSKKLVELYVRFYPLFQQAYEDLGYPGNSFNDQLIETLDDLLEAPDVKEPVKLVQPKYFYLYANPDIESLSIGQKIMIRLGSKNAKLVKNKLLEIKQEIALHEQDFRTGKAP</sequence>
<evidence type="ECO:0008006" key="2">
    <source>
        <dbReference type="Google" id="ProtNLM"/>
    </source>
</evidence>
<dbReference type="EMBL" id="MLJW01000001">
    <property type="protein sequence ID" value="OIR19988.1"/>
    <property type="molecule type" value="Genomic_DNA"/>
</dbReference>
<name>A0A1J5U1S7_9ZZZZ</name>
<evidence type="ECO:0000313" key="1">
    <source>
        <dbReference type="EMBL" id="OIR19988.1"/>
    </source>
</evidence>
<proteinExistence type="predicted"/>
<dbReference type="AlphaFoldDB" id="A0A1J5U1S7"/>
<protein>
    <recommendedName>
        <fullName evidence="2">DUF3014 domain-containing protein</fullName>
    </recommendedName>
</protein>
<comment type="caution">
    <text evidence="1">The sequence shown here is derived from an EMBL/GenBank/DDBJ whole genome shotgun (WGS) entry which is preliminary data.</text>
</comment>
<reference evidence="1" key="1">
    <citation type="submission" date="2016-10" db="EMBL/GenBank/DDBJ databases">
        <title>Sequence of Gallionella enrichment culture.</title>
        <authorList>
            <person name="Poehlein A."/>
            <person name="Muehling M."/>
            <person name="Daniel R."/>
        </authorList>
    </citation>
    <scope>NUCLEOTIDE SEQUENCE</scope>
</reference>
<organism evidence="1">
    <name type="scientific">mine drainage metagenome</name>
    <dbReference type="NCBI Taxonomy" id="410659"/>
    <lineage>
        <taxon>unclassified sequences</taxon>
        <taxon>metagenomes</taxon>
        <taxon>ecological metagenomes</taxon>
    </lineage>
</organism>
<gene>
    <name evidence="1" type="ORF">GALL_08750</name>
</gene>